<feature type="region of interest" description="Disordered" evidence="1">
    <location>
        <begin position="211"/>
        <end position="263"/>
    </location>
</feature>
<protein>
    <recommendedName>
        <fullName evidence="2">Cyclic nucleotide-binding domain-containing protein</fullName>
    </recommendedName>
</protein>
<dbReference type="EMBL" id="JBBJCI010000219">
    <property type="protein sequence ID" value="KAK7239920.1"/>
    <property type="molecule type" value="Genomic_DNA"/>
</dbReference>
<feature type="non-terminal residue" evidence="3">
    <location>
        <position position="572"/>
    </location>
</feature>
<accession>A0ABR1FW02</accession>
<feature type="domain" description="Cyclic nucleotide-binding" evidence="2">
    <location>
        <begin position="364"/>
        <end position="476"/>
    </location>
</feature>
<evidence type="ECO:0000259" key="2">
    <source>
        <dbReference type="PROSITE" id="PS50042"/>
    </source>
</evidence>
<comment type="caution">
    <text evidence="3">The sequence shown here is derived from an EMBL/GenBank/DDBJ whole genome shotgun (WGS) entry which is preliminary data.</text>
</comment>
<dbReference type="PANTHER" id="PTHR11635:SF152">
    <property type="entry name" value="CAMP-DEPENDENT PROTEIN KINASE TYPE I REGULATORY SUBUNIT-RELATED"/>
    <property type="match status" value="1"/>
</dbReference>
<dbReference type="PANTHER" id="PTHR11635">
    <property type="entry name" value="CAMP-DEPENDENT PROTEIN KINASE REGULATORY CHAIN"/>
    <property type="match status" value="1"/>
</dbReference>
<evidence type="ECO:0000256" key="1">
    <source>
        <dbReference type="SAM" id="MobiDB-lite"/>
    </source>
</evidence>
<feature type="non-terminal residue" evidence="3">
    <location>
        <position position="1"/>
    </location>
</feature>
<proteinExistence type="predicted"/>
<feature type="compositionally biased region" description="Low complexity" evidence="1">
    <location>
        <begin position="211"/>
        <end position="222"/>
    </location>
</feature>
<dbReference type="Proteomes" id="UP001363151">
    <property type="component" value="Unassembled WGS sequence"/>
</dbReference>
<dbReference type="InterPro" id="IPR000595">
    <property type="entry name" value="cNMP-bd_dom"/>
</dbReference>
<dbReference type="InterPro" id="IPR018490">
    <property type="entry name" value="cNMP-bd_dom_sf"/>
</dbReference>
<dbReference type="InterPro" id="IPR014710">
    <property type="entry name" value="RmlC-like_jellyroll"/>
</dbReference>
<dbReference type="SUPFAM" id="SSF51206">
    <property type="entry name" value="cAMP-binding domain-like"/>
    <property type="match status" value="1"/>
</dbReference>
<name>A0ABR1FW02_AURAN</name>
<sequence>RHAIRNWDPNGADAQFLSNFLDRWDKIARQRELMAGWSTWLELLRTYRKLKERRERMQMHASFFGLLREHAPGARRERRRVDGHAWVNYTGVFGDIGREAKKLLCQNMRLRTTPSMLQDARLLLGKSRKVPLRRAVYGAEEVRAPAPAPAAAVEEARAPPPGQRREARARARLAGVEGAVAVLDDADVGGADVGVDDAMLALRRGGPLEAAAPSRLESAAPARPRPPAPRRRRPRASKKAKKKARAVHEALPPPRDDESSLASYATPVDGDELEHLALDWDVLGQPMKDVHPGTGLGEAALLRNVDAADSTGERCANYGNSAACAAPCVVVSVPAEVYAAALRPRHLELVEHLAKVEFLRSIPVFGRWPPERVGQLAAACAVVELATGEVACRRGDKVGRLCFVRRGELGLSARLDGALPGATKTAPSKTAELSRCGPGCCLGDLEVLEGLPTYLCTARAAMTTVVYAVARRDFERCVLHNPHSQGTKQTVAALRRAVEARKDFHAYRALVELQRLTGQKGLGALDAPAEHPYVCSEFEAALASKIEATFERVWDRSPAEALSKARTALALR</sequence>
<dbReference type="InterPro" id="IPR050503">
    <property type="entry name" value="cAMP-dep_PK_reg_su-like"/>
</dbReference>
<feature type="compositionally biased region" description="Basic residues" evidence="1">
    <location>
        <begin position="228"/>
        <end position="245"/>
    </location>
</feature>
<evidence type="ECO:0000313" key="3">
    <source>
        <dbReference type="EMBL" id="KAK7239920.1"/>
    </source>
</evidence>
<dbReference type="CDD" id="cd00038">
    <property type="entry name" value="CAP_ED"/>
    <property type="match status" value="1"/>
</dbReference>
<reference evidence="3 4" key="1">
    <citation type="submission" date="2024-03" db="EMBL/GenBank/DDBJ databases">
        <title>Aureococcus anophagefferens CCMP1851 and Kratosvirus quantuckense: Draft genome of a second virus-susceptible host strain in the model system.</title>
        <authorList>
            <person name="Chase E."/>
            <person name="Truchon A.R."/>
            <person name="Schepens W."/>
            <person name="Wilhelm S.W."/>
        </authorList>
    </citation>
    <scope>NUCLEOTIDE SEQUENCE [LARGE SCALE GENOMIC DNA]</scope>
    <source>
        <strain evidence="3 4">CCMP1851</strain>
    </source>
</reference>
<dbReference type="Pfam" id="PF00027">
    <property type="entry name" value="cNMP_binding"/>
    <property type="match status" value="1"/>
</dbReference>
<evidence type="ECO:0000313" key="4">
    <source>
        <dbReference type="Proteomes" id="UP001363151"/>
    </source>
</evidence>
<keyword evidence="4" id="KW-1185">Reference proteome</keyword>
<dbReference type="PROSITE" id="PS50042">
    <property type="entry name" value="CNMP_BINDING_3"/>
    <property type="match status" value="1"/>
</dbReference>
<gene>
    <name evidence="3" type="ORF">SO694_00118090</name>
</gene>
<dbReference type="Gene3D" id="2.60.120.10">
    <property type="entry name" value="Jelly Rolls"/>
    <property type="match status" value="1"/>
</dbReference>
<organism evidence="3 4">
    <name type="scientific">Aureococcus anophagefferens</name>
    <name type="common">Harmful bloom alga</name>
    <dbReference type="NCBI Taxonomy" id="44056"/>
    <lineage>
        <taxon>Eukaryota</taxon>
        <taxon>Sar</taxon>
        <taxon>Stramenopiles</taxon>
        <taxon>Ochrophyta</taxon>
        <taxon>Pelagophyceae</taxon>
        <taxon>Pelagomonadales</taxon>
        <taxon>Pelagomonadaceae</taxon>
        <taxon>Aureococcus</taxon>
    </lineage>
</organism>